<dbReference type="GO" id="GO:0005886">
    <property type="term" value="C:plasma membrane"/>
    <property type="evidence" value="ECO:0007669"/>
    <property type="project" value="UniProtKB-SubCell"/>
</dbReference>
<protein>
    <submittedName>
        <fullName evidence="7">Small Multidrug Resistance protein</fullName>
    </submittedName>
</protein>
<comment type="subcellular location">
    <subcellularLocation>
        <location evidence="1">Cell membrane</location>
        <topology evidence="1">Multi-pass membrane protein</topology>
    </subcellularLocation>
</comment>
<keyword evidence="2" id="KW-1003">Cell membrane</keyword>
<gene>
    <name evidence="7" type="ORF">SAMN05660337_1286</name>
</gene>
<keyword evidence="3 6" id="KW-0812">Transmembrane</keyword>
<proteinExistence type="predicted"/>
<name>A0A1G9EW85_9BACT</name>
<evidence type="ECO:0000256" key="3">
    <source>
        <dbReference type="ARBA" id="ARBA00022692"/>
    </source>
</evidence>
<feature type="transmembrane region" description="Helical" evidence="6">
    <location>
        <begin position="45"/>
        <end position="66"/>
    </location>
</feature>
<evidence type="ECO:0000256" key="1">
    <source>
        <dbReference type="ARBA" id="ARBA00004651"/>
    </source>
</evidence>
<feature type="transmembrane region" description="Helical" evidence="6">
    <location>
        <begin position="99"/>
        <end position="116"/>
    </location>
</feature>
<evidence type="ECO:0000256" key="5">
    <source>
        <dbReference type="ARBA" id="ARBA00023136"/>
    </source>
</evidence>
<evidence type="ECO:0000256" key="6">
    <source>
        <dbReference type="SAM" id="Phobius"/>
    </source>
</evidence>
<dbReference type="InterPro" id="IPR037185">
    <property type="entry name" value="EmrE-like"/>
</dbReference>
<organism evidence="7 8">
    <name type="scientific">Maridesulfovibrio ferrireducens</name>
    <dbReference type="NCBI Taxonomy" id="246191"/>
    <lineage>
        <taxon>Bacteria</taxon>
        <taxon>Pseudomonadati</taxon>
        <taxon>Thermodesulfobacteriota</taxon>
        <taxon>Desulfovibrionia</taxon>
        <taxon>Desulfovibrionales</taxon>
        <taxon>Desulfovibrionaceae</taxon>
        <taxon>Maridesulfovibrio</taxon>
    </lineage>
</organism>
<reference evidence="8" key="1">
    <citation type="submission" date="2016-10" db="EMBL/GenBank/DDBJ databases">
        <authorList>
            <person name="Varghese N."/>
            <person name="Submissions S."/>
        </authorList>
    </citation>
    <scope>NUCLEOTIDE SEQUENCE [LARGE SCALE GENOMIC DNA]</scope>
    <source>
        <strain evidence="8">DSM 16995</strain>
    </source>
</reference>
<dbReference type="GO" id="GO:0022857">
    <property type="term" value="F:transmembrane transporter activity"/>
    <property type="evidence" value="ECO:0007669"/>
    <property type="project" value="InterPro"/>
</dbReference>
<evidence type="ECO:0000313" key="8">
    <source>
        <dbReference type="Proteomes" id="UP000199053"/>
    </source>
</evidence>
<evidence type="ECO:0000256" key="4">
    <source>
        <dbReference type="ARBA" id="ARBA00022989"/>
    </source>
</evidence>
<accession>A0A1G9EW85</accession>
<dbReference type="STRING" id="246191.SAMN05660337_1286"/>
<sequence length="118" mass="12905">MKSYMLVILSVVLGVIGQLFMKKGMLVLGPLSNPDLMTFFHIIFQPWVLCGLISYGMAMILWVAVLGRLDLSYAYPLLSSGYVLVALGSWWMFGDTVSVSRWAGILVISAGVGLTAKK</sequence>
<keyword evidence="5 6" id="KW-0472">Membrane</keyword>
<dbReference type="Proteomes" id="UP000199053">
    <property type="component" value="Unassembled WGS sequence"/>
</dbReference>
<dbReference type="OrthoDB" id="9156836at2"/>
<dbReference type="InterPro" id="IPR000390">
    <property type="entry name" value="Small_drug/metabolite_transptr"/>
</dbReference>
<feature type="transmembrane region" description="Helical" evidence="6">
    <location>
        <begin position="73"/>
        <end position="93"/>
    </location>
</feature>
<dbReference type="AlphaFoldDB" id="A0A1G9EW85"/>
<dbReference type="SUPFAM" id="SSF103481">
    <property type="entry name" value="Multidrug resistance efflux transporter EmrE"/>
    <property type="match status" value="1"/>
</dbReference>
<dbReference type="EMBL" id="FNGA01000002">
    <property type="protein sequence ID" value="SDK80265.1"/>
    <property type="molecule type" value="Genomic_DNA"/>
</dbReference>
<dbReference type="RefSeq" id="WP_092159408.1">
    <property type="nucleotide sequence ID" value="NZ_FNGA01000002.1"/>
</dbReference>
<evidence type="ECO:0000256" key="2">
    <source>
        <dbReference type="ARBA" id="ARBA00022475"/>
    </source>
</evidence>
<keyword evidence="8" id="KW-1185">Reference proteome</keyword>
<evidence type="ECO:0000313" key="7">
    <source>
        <dbReference type="EMBL" id="SDK80265.1"/>
    </source>
</evidence>
<dbReference type="PANTHER" id="PTHR30561:SF9">
    <property type="entry name" value="4-AMINO-4-DEOXY-L-ARABINOSE-PHOSPHOUNDECAPRENOL FLIPPASE SUBUNIT ARNF-RELATED"/>
    <property type="match status" value="1"/>
</dbReference>
<dbReference type="Gene3D" id="1.10.3730.20">
    <property type="match status" value="1"/>
</dbReference>
<dbReference type="PANTHER" id="PTHR30561">
    <property type="entry name" value="SMR FAMILY PROTON-DEPENDENT DRUG EFFLUX TRANSPORTER SUGE"/>
    <property type="match status" value="1"/>
</dbReference>
<keyword evidence="4 6" id="KW-1133">Transmembrane helix</keyword>